<feature type="transmembrane region" description="Helical" evidence="7">
    <location>
        <begin position="89"/>
        <end position="113"/>
    </location>
</feature>
<evidence type="ECO:0000313" key="9">
    <source>
        <dbReference type="EMBL" id="TCL45036.1"/>
    </source>
</evidence>
<dbReference type="InterPro" id="IPR000515">
    <property type="entry name" value="MetI-like"/>
</dbReference>
<keyword evidence="4 7" id="KW-0812">Transmembrane</keyword>
<dbReference type="RefSeq" id="WP_341456002.1">
    <property type="nucleotide sequence ID" value="NZ_JADNAH010000055.1"/>
</dbReference>
<dbReference type="AlphaFoldDB" id="A0A9X8Y910"/>
<evidence type="ECO:0000259" key="8">
    <source>
        <dbReference type="PROSITE" id="PS50928"/>
    </source>
</evidence>
<dbReference type="PANTHER" id="PTHR30193:SF44">
    <property type="entry name" value="LACTOSE TRANSPORT SYSTEM PERMEASE PROTEIN LACF"/>
    <property type="match status" value="1"/>
</dbReference>
<dbReference type="Proteomes" id="UP000294682">
    <property type="component" value="Unassembled WGS sequence"/>
</dbReference>
<dbReference type="PANTHER" id="PTHR30193">
    <property type="entry name" value="ABC TRANSPORTER PERMEASE PROTEIN"/>
    <property type="match status" value="1"/>
</dbReference>
<name>A0A9X8Y910_9FIRM</name>
<dbReference type="InterPro" id="IPR035906">
    <property type="entry name" value="MetI-like_sf"/>
</dbReference>
<evidence type="ECO:0000313" key="10">
    <source>
        <dbReference type="Proteomes" id="UP000294682"/>
    </source>
</evidence>
<dbReference type="InterPro" id="IPR051393">
    <property type="entry name" value="ABC_transporter_permease"/>
</dbReference>
<evidence type="ECO:0000256" key="2">
    <source>
        <dbReference type="ARBA" id="ARBA00022448"/>
    </source>
</evidence>
<evidence type="ECO:0000256" key="5">
    <source>
        <dbReference type="ARBA" id="ARBA00022989"/>
    </source>
</evidence>
<feature type="transmembrane region" description="Helical" evidence="7">
    <location>
        <begin position="20"/>
        <end position="39"/>
    </location>
</feature>
<comment type="subcellular location">
    <subcellularLocation>
        <location evidence="1 7">Cell membrane</location>
        <topology evidence="1 7">Multi-pass membrane protein</topology>
    </subcellularLocation>
</comment>
<evidence type="ECO:0000256" key="6">
    <source>
        <dbReference type="ARBA" id="ARBA00023136"/>
    </source>
</evidence>
<dbReference type="PROSITE" id="PS50928">
    <property type="entry name" value="ABC_TM1"/>
    <property type="match status" value="1"/>
</dbReference>
<organism evidence="9 10">
    <name type="scientific">Harryflintia acetispora</name>
    <dbReference type="NCBI Taxonomy" id="1849041"/>
    <lineage>
        <taxon>Bacteria</taxon>
        <taxon>Bacillati</taxon>
        <taxon>Bacillota</taxon>
        <taxon>Clostridia</taxon>
        <taxon>Eubacteriales</taxon>
        <taxon>Oscillospiraceae</taxon>
        <taxon>Harryflintia</taxon>
    </lineage>
</organism>
<gene>
    <name evidence="9" type="ORF">EDD78_10113</name>
</gene>
<dbReference type="GO" id="GO:0005886">
    <property type="term" value="C:plasma membrane"/>
    <property type="evidence" value="ECO:0007669"/>
    <property type="project" value="UniProtKB-SubCell"/>
</dbReference>
<comment type="similarity">
    <text evidence="7">Belongs to the binding-protein-dependent transport system permease family.</text>
</comment>
<dbReference type="Pfam" id="PF00528">
    <property type="entry name" value="BPD_transp_1"/>
    <property type="match status" value="1"/>
</dbReference>
<feature type="domain" description="ABC transmembrane type-1" evidence="8">
    <location>
        <begin position="85"/>
        <end position="303"/>
    </location>
</feature>
<keyword evidence="6 7" id="KW-0472">Membrane</keyword>
<keyword evidence="3" id="KW-1003">Cell membrane</keyword>
<keyword evidence="2 7" id="KW-0813">Transport</keyword>
<dbReference type="GO" id="GO:0055085">
    <property type="term" value="P:transmembrane transport"/>
    <property type="evidence" value="ECO:0007669"/>
    <property type="project" value="InterPro"/>
</dbReference>
<sequence>MKQSSTLPPERKAQRRRNKLKKWAPAYLLMLPGVVYFFINNYIPITGLVVAFKKYRVDTGIYLSPWVGLKNFEFLFATNDAFVITRNTLLYNLAFILVNMVLGIAFAIFICEVSNKWLKKIYQSAILFPFLISIIIVSYIVFAFLSVDNGLINKSLLEPLGMDSVAWYTEQKYWPAILIIVNTWKTVGYSCILYIAGIAGIDRALYEAAEIDGAGKLRQICSITIPCLMPTIITIVLLNIGHVFYANFGLFYQVPMNSGALFDVTNVIDTYVYRALLKIGNIGMASAAGFYQSLVGFILVLVSNGIVRRFSRENALF</sequence>
<feature type="transmembrane region" description="Helical" evidence="7">
    <location>
        <begin position="220"/>
        <end position="245"/>
    </location>
</feature>
<dbReference type="SUPFAM" id="SSF161098">
    <property type="entry name" value="MetI-like"/>
    <property type="match status" value="1"/>
</dbReference>
<evidence type="ECO:0000256" key="4">
    <source>
        <dbReference type="ARBA" id="ARBA00022692"/>
    </source>
</evidence>
<evidence type="ECO:0000256" key="7">
    <source>
        <dbReference type="RuleBase" id="RU363032"/>
    </source>
</evidence>
<feature type="transmembrane region" description="Helical" evidence="7">
    <location>
        <begin position="125"/>
        <end position="147"/>
    </location>
</feature>
<dbReference type="CDD" id="cd06261">
    <property type="entry name" value="TM_PBP2"/>
    <property type="match status" value="1"/>
</dbReference>
<keyword evidence="5 7" id="KW-1133">Transmembrane helix</keyword>
<accession>A0A9X8Y910</accession>
<dbReference type="EMBL" id="SLUK01000001">
    <property type="protein sequence ID" value="TCL45036.1"/>
    <property type="molecule type" value="Genomic_DNA"/>
</dbReference>
<comment type="caution">
    <text evidence="9">The sequence shown here is derived from an EMBL/GenBank/DDBJ whole genome shotgun (WGS) entry which is preliminary data.</text>
</comment>
<proteinExistence type="inferred from homology"/>
<reference evidence="9 10" key="1">
    <citation type="submission" date="2019-03" db="EMBL/GenBank/DDBJ databases">
        <title>Genomic Encyclopedia of Type Strains, Phase IV (KMG-IV): sequencing the most valuable type-strain genomes for metagenomic binning, comparative biology and taxonomic classification.</title>
        <authorList>
            <person name="Goeker M."/>
        </authorList>
    </citation>
    <scope>NUCLEOTIDE SEQUENCE [LARGE SCALE GENOMIC DNA]</scope>
    <source>
        <strain evidence="9 10">DSM 100433</strain>
    </source>
</reference>
<keyword evidence="10" id="KW-1185">Reference proteome</keyword>
<feature type="transmembrane region" description="Helical" evidence="7">
    <location>
        <begin position="173"/>
        <end position="199"/>
    </location>
</feature>
<protein>
    <submittedName>
        <fullName evidence="9">Aldouronate transport system permease protein</fullName>
    </submittedName>
</protein>
<evidence type="ECO:0000256" key="1">
    <source>
        <dbReference type="ARBA" id="ARBA00004651"/>
    </source>
</evidence>
<dbReference type="Gene3D" id="1.10.3720.10">
    <property type="entry name" value="MetI-like"/>
    <property type="match status" value="1"/>
</dbReference>
<evidence type="ECO:0000256" key="3">
    <source>
        <dbReference type="ARBA" id="ARBA00022475"/>
    </source>
</evidence>
<feature type="transmembrane region" description="Helical" evidence="7">
    <location>
        <begin position="282"/>
        <end position="302"/>
    </location>
</feature>